<dbReference type="EMBL" id="JAADJZ010000014">
    <property type="protein sequence ID" value="KAF2870318.1"/>
    <property type="molecule type" value="Genomic_DNA"/>
</dbReference>
<dbReference type="AlphaFoldDB" id="A0A7C8M6M5"/>
<dbReference type="OrthoDB" id="265717at2759"/>
<comment type="caution">
    <text evidence="2">The sequence shown here is derived from an EMBL/GenBank/DDBJ whole genome shotgun (WGS) entry which is preliminary data.</text>
</comment>
<reference evidence="2 3" key="1">
    <citation type="submission" date="2020-01" db="EMBL/GenBank/DDBJ databases">
        <authorList>
            <consortium name="DOE Joint Genome Institute"/>
            <person name="Haridas S."/>
            <person name="Albert R."/>
            <person name="Binder M."/>
            <person name="Bloem J."/>
            <person name="Labutti K."/>
            <person name="Salamov A."/>
            <person name="Andreopoulos B."/>
            <person name="Baker S.E."/>
            <person name="Barry K."/>
            <person name="Bills G."/>
            <person name="Bluhm B.H."/>
            <person name="Cannon C."/>
            <person name="Castanera R."/>
            <person name="Culley D.E."/>
            <person name="Daum C."/>
            <person name="Ezra D."/>
            <person name="Gonzalez J.B."/>
            <person name="Henrissat B."/>
            <person name="Kuo A."/>
            <person name="Liang C."/>
            <person name="Lipzen A."/>
            <person name="Lutzoni F."/>
            <person name="Magnuson J."/>
            <person name="Mondo S."/>
            <person name="Nolan M."/>
            <person name="Ohm R."/>
            <person name="Pangilinan J."/>
            <person name="Park H.-J.H."/>
            <person name="Ramirez L."/>
            <person name="Alfaro M."/>
            <person name="Sun H."/>
            <person name="Tritt A."/>
            <person name="Yoshinaga Y."/>
            <person name="Zwiers L.-H.L."/>
            <person name="Turgeon B.G."/>
            <person name="Goodwin S.B."/>
            <person name="Spatafora J.W."/>
            <person name="Crous P.W."/>
            <person name="Grigoriev I.V."/>
        </authorList>
    </citation>
    <scope>NUCLEOTIDE SEQUENCE [LARGE SCALE GENOMIC DNA]</scope>
    <source>
        <strain evidence="2 3">CBS 611.86</strain>
    </source>
</reference>
<dbReference type="Proteomes" id="UP000481861">
    <property type="component" value="Unassembled WGS sequence"/>
</dbReference>
<organism evidence="2 3">
    <name type="scientific">Massariosphaeria phaeospora</name>
    <dbReference type="NCBI Taxonomy" id="100035"/>
    <lineage>
        <taxon>Eukaryota</taxon>
        <taxon>Fungi</taxon>
        <taxon>Dikarya</taxon>
        <taxon>Ascomycota</taxon>
        <taxon>Pezizomycotina</taxon>
        <taxon>Dothideomycetes</taxon>
        <taxon>Pleosporomycetidae</taxon>
        <taxon>Pleosporales</taxon>
        <taxon>Pleosporales incertae sedis</taxon>
        <taxon>Massariosphaeria</taxon>
    </lineage>
</organism>
<evidence type="ECO:0000256" key="1">
    <source>
        <dbReference type="SAM" id="Phobius"/>
    </source>
</evidence>
<keyword evidence="3" id="KW-1185">Reference proteome</keyword>
<gene>
    <name evidence="2" type="ORF">BDV95DRAFT_78772</name>
</gene>
<keyword evidence="1" id="KW-0812">Transmembrane</keyword>
<keyword evidence="1" id="KW-1133">Transmembrane helix</keyword>
<proteinExistence type="predicted"/>
<sequence length="334" mass="37411">MFSQTYLDVALLCHPIFAIISLRHPKMQVKHSVLHYFLFSFGSLLVLRYAFSSYFPMAAERHVQSCTSVDQPNPIASLYPNNATGVLNGTVAVLPISLKLARQLIPPQYGILEHVYRSLLPDFPRGMYPAIVQAVHDHEVQAFGYLIPDFTRTGIEFPFVDLLNDNQTSFKWAPSLLMTAGHDIALNGAIEYGTKVFPAAFEPQCDAYRVVPNSKRPGTSYFGARSAEAGAASLTTLFSSTEKEIFPLDFFKNFTNQPTFADAKTCDNMIRLFNTSVTTSPNGIEPVKGTVRAHLYPFSEEREWKSVYGLRFASAFVENNYLPCESFRGYDGHE</sequence>
<feature type="transmembrane region" description="Helical" evidence="1">
    <location>
        <begin position="34"/>
        <end position="51"/>
    </location>
</feature>
<evidence type="ECO:0000313" key="3">
    <source>
        <dbReference type="Proteomes" id="UP000481861"/>
    </source>
</evidence>
<keyword evidence="1" id="KW-0472">Membrane</keyword>
<name>A0A7C8M6M5_9PLEO</name>
<protein>
    <submittedName>
        <fullName evidence="2">Uncharacterized protein</fullName>
    </submittedName>
</protein>
<evidence type="ECO:0000313" key="2">
    <source>
        <dbReference type="EMBL" id="KAF2870318.1"/>
    </source>
</evidence>
<accession>A0A7C8M6M5</accession>